<keyword evidence="4" id="KW-1185">Reference proteome</keyword>
<dbReference type="EMBL" id="FNGF01000005">
    <property type="protein sequence ID" value="SDL38457.1"/>
    <property type="molecule type" value="Genomic_DNA"/>
</dbReference>
<sequence length="104" mass="9590">MKPARLFKKIGAAVAAGLIALGLIAGTAYAASEGGGSGEISANEGGGSGEISTAGPTGESGGGSGEISDDETDGGSGEISDVLAAGGGSGELSFTALRGSGELS</sequence>
<evidence type="ECO:0000256" key="2">
    <source>
        <dbReference type="SAM" id="SignalP"/>
    </source>
</evidence>
<name>A0A1G9JLM5_9ACTN</name>
<proteinExistence type="predicted"/>
<dbReference type="STRING" id="380244.SAMN05216298_3731"/>
<protein>
    <submittedName>
        <fullName evidence="3">Uncharacterized protein</fullName>
    </submittedName>
</protein>
<feature type="chain" id="PRO_5011695927" evidence="2">
    <location>
        <begin position="31"/>
        <end position="104"/>
    </location>
</feature>
<accession>A0A1G9JLM5</accession>
<dbReference type="RefSeq" id="WP_091052438.1">
    <property type="nucleotide sequence ID" value="NZ_FNGF01000005.1"/>
</dbReference>
<organism evidence="3 4">
    <name type="scientific">Glycomyces sambucus</name>
    <dbReference type="NCBI Taxonomy" id="380244"/>
    <lineage>
        <taxon>Bacteria</taxon>
        <taxon>Bacillati</taxon>
        <taxon>Actinomycetota</taxon>
        <taxon>Actinomycetes</taxon>
        <taxon>Glycomycetales</taxon>
        <taxon>Glycomycetaceae</taxon>
        <taxon>Glycomyces</taxon>
    </lineage>
</organism>
<evidence type="ECO:0000313" key="3">
    <source>
        <dbReference type="EMBL" id="SDL38457.1"/>
    </source>
</evidence>
<dbReference type="Proteomes" id="UP000198662">
    <property type="component" value="Unassembled WGS sequence"/>
</dbReference>
<keyword evidence="2" id="KW-0732">Signal</keyword>
<feature type="compositionally biased region" description="Gly residues" evidence="1">
    <location>
        <begin position="33"/>
        <end position="49"/>
    </location>
</feature>
<evidence type="ECO:0000256" key="1">
    <source>
        <dbReference type="SAM" id="MobiDB-lite"/>
    </source>
</evidence>
<gene>
    <name evidence="3" type="ORF">SAMN05216298_3731</name>
</gene>
<feature type="signal peptide" evidence="2">
    <location>
        <begin position="1"/>
        <end position="30"/>
    </location>
</feature>
<evidence type="ECO:0000313" key="4">
    <source>
        <dbReference type="Proteomes" id="UP000198662"/>
    </source>
</evidence>
<feature type="region of interest" description="Disordered" evidence="1">
    <location>
        <begin position="33"/>
        <end position="104"/>
    </location>
</feature>
<reference evidence="4" key="1">
    <citation type="submission" date="2016-10" db="EMBL/GenBank/DDBJ databases">
        <authorList>
            <person name="Varghese N."/>
            <person name="Submissions S."/>
        </authorList>
    </citation>
    <scope>NUCLEOTIDE SEQUENCE [LARGE SCALE GENOMIC DNA]</scope>
    <source>
        <strain evidence="4">CGMCC 4.3147</strain>
    </source>
</reference>
<dbReference type="AlphaFoldDB" id="A0A1G9JLM5"/>